<dbReference type="InterPro" id="IPR020629">
    <property type="entry name" value="FPG_Glyclase"/>
</dbReference>
<dbReference type="EMBL" id="JADINH010000131">
    <property type="protein sequence ID" value="MBO8415941.1"/>
    <property type="molecule type" value="Genomic_DNA"/>
</dbReference>
<comment type="function">
    <text evidence="15">Involved in base excision repair of DNA damaged by oxidation or by mutagenic agents. Acts as DNA glycosylase that recognizes and removes damaged bases. Has a preference for oxidized purines, such as 7,8-dihydro-8-oxoguanine (8-oxoG). Has AP (apurinic/apyrimidinic) lyase activity and introduces nicks in the DNA strand. Cleaves the DNA backbone by beta-delta elimination to generate a single-strand break at the site of the removed base with both 3'- and 5'-phosphates.</text>
</comment>
<comment type="caution">
    <text evidence="18">The sequence shown here is derived from an EMBL/GenBank/DDBJ whole genome shotgun (WGS) entry which is preliminary data.</text>
</comment>
<comment type="similarity">
    <text evidence="2 15">Belongs to the FPG family.</text>
</comment>
<dbReference type="PANTHER" id="PTHR22993">
    <property type="entry name" value="FORMAMIDOPYRIMIDINE-DNA GLYCOSYLASE"/>
    <property type="match status" value="1"/>
</dbReference>
<comment type="caution">
    <text evidence="15">Lacks conserved residue(s) required for the propagation of feature annotation.</text>
</comment>
<dbReference type="AlphaFoldDB" id="A0A9D9GTF1"/>
<keyword evidence="13 15" id="KW-0326">Glycosidase</keyword>
<dbReference type="SUPFAM" id="SSF57716">
    <property type="entry name" value="Glucocorticoid receptor-like (DNA-binding domain)"/>
    <property type="match status" value="1"/>
</dbReference>
<evidence type="ECO:0000256" key="13">
    <source>
        <dbReference type="ARBA" id="ARBA00023295"/>
    </source>
</evidence>
<dbReference type="SMART" id="SM00898">
    <property type="entry name" value="Fapy_DNA_glyco"/>
    <property type="match status" value="1"/>
</dbReference>
<evidence type="ECO:0000313" key="19">
    <source>
        <dbReference type="Proteomes" id="UP000823631"/>
    </source>
</evidence>
<comment type="subunit">
    <text evidence="3 15">Monomer.</text>
</comment>
<comment type="catalytic activity">
    <reaction evidence="1 15">
        <text>Hydrolysis of DNA containing ring-opened 7-methylguanine residues, releasing 2,6-diamino-4-hydroxy-5-(N-methyl)formamidopyrimidine.</text>
        <dbReference type="EC" id="3.2.2.23"/>
    </reaction>
</comment>
<evidence type="ECO:0000256" key="11">
    <source>
        <dbReference type="ARBA" id="ARBA00023239"/>
    </source>
</evidence>
<evidence type="ECO:0000256" key="10">
    <source>
        <dbReference type="ARBA" id="ARBA00023204"/>
    </source>
</evidence>
<dbReference type="SUPFAM" id="SSF46946">
    <property type="entry name" value="S13-like H2TH domain"/>
    <property type="match status" value="1"/>
</dbReference>
<dbReference type="InterPro" id="IPR000214">
    <property type="entry name" value="Znf_DNA_glyclase/AP_lyase"/>
</dbReference>
<keyword evidence="8 15" id="KW-0862">Zinc</keyword>
<dbReference type="GO" id="GO:0008270">
    <property type="term" value="F:zinc ion binding"/>
    <property type="evidence" value="ECO:0007669"/>
    <property type="project" value="UniProtKB-UniRule"/>
</dbReference>
<evidence type="ECO:0000256" key="3">
    <source>
        <dbReference type="ARBA" id="ARBA00011245"/>
    </source>
</evidence>
<dbReference type="EC" id="4.2.99.18" evidence="15"/>
<keyword evidence="4 15" id="KW-0479">Metal-binding</keyword>
<reference evidence="18" key="2">
    <citation type="journal article" date="2021" name="PeerJ">
        <title>Extensive microbial diversity within the chicken gut microbiome revealed by metagenomics and culture.</title>
        <authorList>
            <person name="Gilroy R."/>
            <person name="Ravi A."/>
            <person name="Getino M."/>
            <person name="Pursley I."/>
            <person name="Horton D.L."/>
            <person name="Alikhan N.F."/>
            <person name="Baker D."/>
            <person name="Gharbi K."/>
            <person name="Hall N."/>
            <person name="Watson M."/>
            <person name="Adriaenssens E.M."/>
            <person name="Foster-Nyarko E."/>
            <person name="Jarju S."/>
            <person name="Secka A."/>
            <person name="Antonio M."/>
            <person name="Oren A."/>
            <person name="Chaudhuri R.R."/>
            <person name="La Ragione R."/>
            <person name="Hildebrand F."/>
            <person name="Pallen M.J."/>
        </authorList>
    </citation>
    <scope>NUCLEOTIDE SEQUENCE</scope>
    <source>
        <strain evidence="18">17213</strain>
    </source>
</reference>
<feature type="active site" description="Proton donor; for delta-elimination activity" evidence="15">
    <location>
        <position position="262"/>
    </location>
</feature>
<evidence type="ECO:0000256" key="9">
    <source>
        <dbReference type="ARBA" id="ARBA00023125"/>
    </source>
</evidence>
<dbReference type="SUPFAM" id="SSF81624">
    <property type="entry name" value="N-terminal domain of MutM-like DNA repair proteins"/>
    <property type="match status" value="1"/>
</dbReference>
<feature type="domain" description="Formamidopyrimidine-DNA glycosylase catalytic" evidence="17">
    <location>
        <begin position="2"/>
        <end position="112"/>
    </location>
</feature>
<evidence type="ECO:0000256" key="8">
    <source>
        <dbReference type="ARBA" id="ARBA00022833"/>
    </source>
</evidence>
<keyword evidence="5 15" id="KW-0227">DNA damage</keyword>
<dbReference type="NCBIfam" id="NF002211">
    <property type="entry name" value="PRK01103.1"/>
    <property type="match status" value="1"/>
</dbReference>
<dbReference type="InterPro" id="IPR035937">
    <property type="entry name" value="FPG_N"/>
</dbReference>
<keyword evidence="11 15" id="KW-0456">Lyase</keyword>
<dbReference type="EC" id="3.2.2.23" evidence="15"/>
<feature type="domain" description="FPG-type" evidence="16">
    <location>
        <begin position="238"/>
        <end position="272"/>
    </location>
</feature>
<dbReference type="SMART" id="SM01232">
    <property type="entry name" value="H2TH"/>
    <property type="match status" value="1"/>
</dbReference>
<evidence type="ECO:0000259" key="16">
    <source>
        <dbReference type="PROSITE" id="PS51066"/>
    </source>
</evidence>
<name>A0A9D9GTF1_9GAMM</name>
<evidence type="ECO:0000259" key="17">
    <source>
        <dbReference type="PROSITE" id="PS51068"/>
    </source>
</evidence>
<evidence type="ECO:0000256" key="14">
    <source>
        <dbReference type="ARBA" id="ARBA00044632"/>
    </source>
</evidence>
<dbReference type="GO" id="GO:0140078">
    <property type="term" value="F:class I DNA-(apurinic or apyrimidinic site) endonuclease activity"/>
    <property type="evidence" value="ECO:0007669"/>
    <property type="project" value="UniProtKB-EC"/>
</dbReference>
<keyword evidence="7 15" id="KW-0378">Hydrolase</keyword>
<evidence type="ECO:0000256" key="7">
    <source>
        <dbReference type="ARBA" id="ARBA00022801"/>
    </source>
</evidence>
<sequence length="275" mass="30903">MPELPEVEVTRRGIAPHLEHATIKDVFFDKFKLREPFDPRLGDLRGAYVDKVTRRGKYIVVWTDAGSVIIHLGMTGHLKVLDEGAPEVKHDHFSLYLDNGKVIRLNDMRRFGLVRYVPPECDPLQDKHLKDLGPEPLTDDFDGHYLYQRLQKIKGPVKPALMNSKVVVGVGNIYASEVLFKAKVHPESSARALPESVCCAIADFIKETLSASIAKGGTTIRDFSGADGRPGYFVQELDVYGHVGAKCKRCGHEIEKMVQAQRSTFFCPHCQKLYQ</sequence>
<feature type="binding site" evidence="15">
    <location>
        <position position="90"/>
    </location>
    <ligand>
        <name>DNA</name>
        <dbReference type="ChEBI" id="CHEBI:16991"/>
    </ligand>
</feature>
<comment type="cofactor">
    <cofactor evidence="15">
        <name>Zn(2+)</name>
        <dbReference type="ChEBI" id="CHEBI:29105"/>
    </cofactor>
    <text evidence="15">Binds 1 zinc ion per subunit.</text>
</comment>
<dbReference type="GO" id="GO:0006284">
    <property type="term" value="P:base-excision repair"/>
    <property type="evidence" value="ECO:0007669"/>
    <property type="project" value="InterPro"/>
</dbReference>
<dbReference type="Proteomes" id="UP000823631">
    <property type="component" value="Unassembled WGS sequence"/>
</dbReference>
<evidence type="ECO:0000256" key="12">
    <source>
        <dbReference type="ARBA" id="ARBA00023268"/>
    </source>
</evidence>
<reference evidence="18" key="1">
    <citation type="submission" date="2020-10" db="EMBL/GenBank/DDBJ databases">
        <authorList>
            <person name="Gilroy R."/>
        </authorList>
    </citation>
    <scope>NUCLEOTIDE SEQUENCE</scope>
    <source>
        <strain evidence="18">17213</strain>
    </source>
</reference>
<dbReference type="NCBIfam" id="TIGR00577">
    <property type="entry name" value="fpg"/>
    <property type="match status" value="1"/>
</dbReference>
<evidence type="ECO:0000256" key="1">
    <source>
        <dbReference type="ARBA" id="ARBA00001668"/>
    </source>
</evidence>
<dbReference type="InterPro" id="IPR015887">
    <property type="entry name" value="DNA_glyclase_Znf_dom_DNA_BS"/>
</dbReference>
<feature type="binding site" evidence="15">
    <location>
        <position position="109"/>
    </location>
    <ligand>
        <name>DNA</name>
        <dbReference type="ChEBI" id="CHEBI:16991"/>
    </ligand>
</feature>
<evidence type="ECO:0000256" key="6">
    <source>
        <dbReference type="ARBA" id="ARBA00022771"/>
    </source>
</evidence>
<feature type="active site" description="Proton donor" evidence="15">
    <location>
        <position position="3"/>
    </location>
</feature>
<dbReference type="PROSITE" id="PS01242">
    <property type="entry name" value="ZF_FPG_1"/>
    <property type="match status" value="1"/>
</dbReference>
<keyword evidence="10 15" id="KW-0234">DNA repair</keyword>
<evidence type="ECO:0000313" key="18">
    <source>
        <dbReference type="EMBL" id="MBO8415941.1"/>
    </source>
</evidence>
<accession>A0A9D9GTF1</accession>
<evidence type="ECO:0000256" key="2">
    <source>
        <dbReference type="ARBA" id="ARBA00009409"/>
    </source>
</evidence>
<feature type="active site" description="Proton donor; for beta-elimination activity" evidence="15">
    <location>
        <position position="57"/>
    </location>
</feature>
<dbReference type="Pfam" id="PF06831">
    <property type="entry name" value="H2TH"/>
    <property type="match status" value="1"/>
</dbReference>
<proteinExistence type="inferred from homology"/>
<organism evidence="18 19">
    <name type="scientific">Candidatus Avisuccinivibrio stercorigallinarum</name>
    <dbReference type="NCBI Taxonomy" id="2840704"/>
    <lineage>
        <taxon>Bacteria</taxon>
        <taxon>Pseudomonadati</taxon>
        <taxon>Pseudomonadota</taxon>
        <taxon>Gammaproteobacteria</taxon>
        <taxon>Aeromonadales</taxon>
        <taxon>Succinivibrionaceae</taxon>
        <taxon>Succinivibrionaceae incertae sedis</taxon>
        <taxon>Candidatus Avisuccinivibrio</taxon>
    </lineage>
</organism>
<dbReference type="Gene3D" id="3.20.190.10">
    <property type="entry name" value="MutM-like, N-terminal"/>
    <property type="match status" value="1"/>
</dbReference>
<dbReference type="InterPro" id="IPR010663">
    <property type="entry name" value="Znf_FPG/IleRS"/>
</dbReference>
<dbReference type="InterPro" id="IPR015886">
    <property type="entry name" value="H2TH_FPG"/>
</dbReference>
<feature type="active site" description="Schiff-base intermediate with DNA" evidence="15">
    <location>
        <position position="2"/>
    </location>
</feature>
<dbReference type="HAMAP" id="MF_00103">
    <property type="entry name" value="Fapy_DNA_glycosyl"/>
    <property type="match status" value="1"/>
</dbReference>
<gene>
    <name evidence="15 18" type="primary">mutM</name>
    <name evidence="15" type="synonym">fpg</name>
    <name evidence="18" type="ORF">IAB19_06145</name>
</gene>
<dbReference type="Pfam" id="PF06827">
    <property type="entry name" value="zf-FPG_IleRS"/>
    <property type="match status" value="1"/>
</dbReference>
<dbReference type="GO" id="GO:0034039">
    <property type="term" value="F:8-oxo-7,8-dihydroguanine DNA N-glycosylase activity"/>
    <property type="evidence" value="ECO:0007669"/>
    <property type="project" value="TreeGrafter"/>
</dbReference>
<keyword evidence="12 15" id="KW-0511">Multifunctional enzyme</keyword>
<keyword evidence="6 15" id="KW-0863">Zinc-finger</keyword>
<dbReference type="PROSITE" id="PS51066">
    <property type="entry name" value="ZF_FPG_2"/>
    <property type="match status" value="1"/>
</dbReference>
<protein>
    <recommendedName>
        <fullName evidence="15">Formamidopyrimidine-DNA glycosylase</fullName>
        <shortName evidence="15">Fapy-DNA glycosylase</shortName>
        <ecNumber evidence="15">3.2.2.23</ecNumber>
    </recommendedName>
    <alternativeName>
        <fullName evidence="15">DNA-(apurinic or apyrimidinic site) lyase MutM</fullName>
        <shortName evidence="15">AP lyase MutM</shortName>
        <ecNumber evidence="15">4.2.99.18</ecNumber>
    </alternativeName>
</protein>
<dbReference type="Gene3D" id="1.10.8.50">
    <property type="match status" value="1"/>
</dbReference>
<evidence type="ECO:0000256" key="5">
    <source>
        <dbReference type="ARBA" id="ARBA00022763"/>
    </source>
</evidence>
<comment type="catalytic activity">
    <reaction evidence="14 15">
        <text>2'-deoxyribonucleotide-(2'-deoxyribose 5'-phosphate)-2'-deoxyribonucleotide-DNA = a 3'-end 2'-deoxyribonucleotide-(2,3-dehydro-2,3-deoxyribose 5'-phosphate)-DNA + a 5'-end 5'-phospho-2'-deoxyribonucleoside-DNA + H(+)</text>
        <dbReference type="Rhea" id="RHEA:66592"/>
        <dbReference type="Rhea" id="RHEA-COMP:13180"/>
        <dbReference type="Rhea" id="RHEA-COMP:16897"/>
        <dbReference type="Rhea" id="RHEA-COMP:17067"/>
        <dbReference type="ChEBI" id="CHEBI:15378"/>
        <dbReference type="ChEBI" id="CHEBI:136412"/>
        <dbReference type="ChEBI" id="CHEBI:157695"/>
        <dbReference type="ChEBI" id="CHEBI:167181"/>
        <dbReference type="EC" id="4.2.99.18"/>
    </reaction>
</comment>
<dbReference type="InterPro" id="IPR010979">
    <property type="entry name" value="Ribosomal_uS13-like_H2TH"/>
</dbReference>
<dbReference type="FunFam" id="1.10.8.50:FF:000003">
    <property type="entry name" value="Formamidopyrimidine-DNA glycosylase"/>
    <property type="match status" value="1"/>
</dbReference>
<dbReference type="PANTHER" id="PTHR22993:SF9">
    <property type="entry name" value="FORMAMIDOPYRIMIDINE-DNA GLYCOSYLASE"/>
    <property type="match status" value="1"/>
</dbReference>
<dbReference type="InterPro" id="IPR012319">
    <property type="entry name" value="FPG_cat"/>
</dbReference>
<keyword evidence="9 15" id="KW-0238">DNA-binding</keyword>
<dbReference type="GO" id="GO:0003684">
    <property type="term" value="F:damaged DNA binding"/>
    <property type="evidence" value="ECO:0007669"/>
    <property type="project" value="InterPro"/>
</dbReference>
<dbReference type="CDD" id="cd08966">
    <property type="entry name" value="EcFpg-like_N"/>
    <property type="match status" value="1"/>
</dbReference>
<dbReference type="PROSITE" id="PS51068">
    <property type="entry name" value="FPG_CAT"/>
    <property type="match status" value="1"/>
</dbReference>
<evidence type="ECO:0000256" key="15">
    <source>
        <dbReference type="HAMAP-Rule" id="MF_00103"/>
    </source>
</evidence>
<dbReference type="Pfam" id="PF01149">
    <property type="entry name" value="Fapy_DNA_glyco"/>
    <property type="match status" value="1"/>
</dbReference>
<evidence type="ECO:0000256" key="4">
    <source>
        <dbReference type="ARBA" id="ARBA00022723"/>
    </source>
</evidence>